<evidence type="ECO:0008006" key="3">
    <source>
        <dbReference type="Google" id="ProtNLM"/>
    </source>
</evidence>
<proteinExistence type="predicted"/>
<organism evidence="1 2">
    <name type="scientific">Flavobacterium caeni</name>
    <dbReference type="NCBI Taxonomy" id="490189"/>
    <lineage>
        <taxon>Bacteria</taxon>
        <taxon>Pseudomonadati</taxon>
        <taxon>Bacteroidota</taxon>
        <taxon>Flavobacteriia</taxon>
        <taxon>Flavobacteriales</taxon>
        <taxon>Flavobacteriaceae</taxon>
        <taxon>Flavobacterium</taxon>
    </lineage>
</organism>
<evidence type="ECO:0000313" key="1">
    <source>
        <dbReference type="EMBL" id="SCY95388.1"/>
    </source>
</evidence>
<reference evidence="1 2" key="1">
    <citation type="submission" date="2016-10" db="EMBL/GenBank/DDBJ databases">
        <authorList>
            <person name="de Groot N.N."/>
        </authorList>
    </citation>
    <scope>NUCLEOTIDE SEQUENCE [LARGE SCALE GENOMIC DNA]</scope>
    <source>
        <strain evidence="1 2">CGMCC 1.7031</strain>
    </source>
</reference>
<dbReference type="AlphaFoldDB" id="A0A1G5K5T1"/>
<name>A0A1G5K5T1_9FLAO</name>
<evidence type="ECO:0000313" key="2">
    <source>
        <dbReference type="Proteomes" id="UP000199354"/>
    </source>
</evidence>
<accession>A0A1G5K5T1</accession>
<sequence length="228" mass="25309">MAYIYGDKPVPMRNVFYLLLLLPVFHLRAQNEFLNKNNSLAPVGGINMGAPSSAPSVYTPNVFNKDKPTAAPKSTIPEKEVDMATQQFANPGDVYKDKLNKKLMAEGGANIDMSQFRRNIDLGEIKTQSEYLLVLYRDGGASVDGDEVKLLVNGTVEKSPMFLGYDYKQLRINLAKGFNKIDFEALNEGLYAPNTATFRIIDDKGNVIAANHWDLGTGFKASYMVIKE</sequence>
<dbReference type="EMBL" id="FMVF01000020">
    <property type="protein sequence ID" value="SCY95388.1"/>
    <property type="molecule type" value="Genomic_DNA"/>
</dbReference>
<dbReference type="STRING" id="490189.SAMN02927903_03071"/>
<dbReference type="Proteomes" id="UP000199354">
    <property type="component" value="Unassembled WGS sequence"/>
</dbReference>
<gene>
    <name evidence="1" type="ORF">SAMN02927903_03071</name>
</gene>
<protein>
    <recommendedName>
        <fullName evidence="3">Secreted protein</fullName>
    </recommendedName>
</protein>
<keyword evidence="2" id="KW-1185">Reference proteome</keyword>